<dbReference type="EMBL" id="JBHUKU010000024">
    <property type="protein sequence ID" value="MFD2464158.1"/>
    <property type="molecule type" value="Genomic_DNA"/>
</dbReference>
<dbReference type="PANTHER" id="PTHR43319:SF3">
    <property type="entry name" value="BETA-LACTAMASE-RELATED DOMAIN-CONTAINING PROTEIN"/>
    <property type="match status" value="1"/>
</dbReference>
<sequence>MAQLCVLHKGEVVLDRSVGCAADTPFLLFSAGKPFVAMLVHLLAERGLLALDDPMARYWPEFGQRGKDAVTIRQVLRHRSGVPFARSVHGDALVATNWRRSVRSLERARPAWRPGEVPAYHVLSYGFLLGELVRRVTGTEVGEFMRAELLDPLGLADTYLGTPPSLWAQHIPVASRGFDGRLRGLVFNRRSVREAVIPAATMSSTARDLARFYQLLLSGGELGGVRVFAPATVAEARRPSAEGEVDRVLRLPIRWSQAFQLGGAGSARAHPMGRRSGWNTFGHNGSHCCLGWADPERQLVLAYLTNRLPSSGEGSRHLAEVSDAVLAAFG</sequence>
<feature type="domain" description="Beta-lactamase-related" evidence="1">
    <location>
        <begin position="2"/>
        <end position="317"/>
    </location>
</feature>
<dbReference type="Gene3D" id="3.40.710.10">
    <property type="entry name" value="DD-peptidase/beta-lactamase superfamily"/>
    <property type="match status" value="1"/>
</dbReference>
<dbReference type="Pfam" id="PF00144">
    <property type="entry name" value="Beta-lactamase"/>
    <property type="match status" value="1"/>
</dbReference>
<dbReference type="EC" id="3.-.-.-" evidence="2"/>
<dbReference type="InterPro" id="IPR012338">
    <property type="entry name" value="Beta-lactam/transpept-like"/>
</dbReference>
<evidence type="ECO:0000313" key="2">
    <source>
        <dbReference type="EMBL" id="MFD2464158.1"/>
    </source>
</evidence>
<dbReference type="Proteomes" id="UP001597419">
    <property type="component" value="Unassembled WGS sequence"/>
</dbReference>
<organism evidence="2 3">
    <name type="scientific">Amycolatopsis samaneae</name>
    <dbReference type="NCBI Taxonomy" id="664691"/>
    <lineage>
        <taxon>Bacteria</taxon>
        <taxon>Bacillati</taxon>
        <taxon>Actinomycetota</taxon>
        <taxon>Actinomycetes</taxon>
        <taxon>Pseudonocardiales</taxon>
        <taxon>Pseudonocardiaceae</taxon>
        <taxon>Amycolatopsis</taxon>
    </lineage>
</organism>
<dbReference type="InterPro" id="IPR001466">
    <property type="entry name" value="Beta-lactam-related"/>
</dbReference>
<protein>
    <submittedName>
        <fullName evidence="2">Serine hydrolase domain-containing protein</fullName>
        <ecNumber evidence="2">3.-.-.-</ecNumber>
    </submittedName>
</protein>
<dbReference type="SUPFAM" id="SSF56601">
    <property type="entry name" value="beta-lactamase/transpeptidase-like"/>
    <property type="match status" value="1"/>
</dbReference>
<keyword evidence="2" id="KW-0378">Hydrolase</keyword>
<evidence type="ECO:0000313" key="3">
    <source>
        <dbReference type="Proteomes" id="UP001597419"/>
    </source>
</evidence>
<dbReference type="InterPro" id="IPR052907">
    <property type="entry name" value="Beta-lactamase/esterase"/>
</dbReference>
<comment type="caution">
    <text evidence="2">The sequence shown here is derived from an EMBL/GenBank/DDBJ whole genome shotgun (WGS) entry which is preliminary data.</text>
</comment>
<name>A0ABW5GT93_9PSEU</name>
<dbReference type="GO" id="GO:0016787">
    <property type="term" value="F:hydrolase activity"/>
    <property type="evidence" value="ECO:0007669"/>
    <property type="project" value="UniProtKB-KW"/>
</dbReference>
<accession>A0ABW5GT93</accession>
<evidence type="ECO:0000259" key="1">
    <source>
        <dbReference type="Pfam" id="PF00144"/>
    </source>
</evidence>
<proteinExistence type="predicted"/>
<gene>
    <name evidence="2" type="ORF">ACFSYJ_36455</name>
</gene>
<dbReference type="RefSeq" id="WP_345407720.1">
    <property type="nucleotide sequence ID" value="NZ_BAABHG010000023.1"/>
</dbReference>
<keyword evidence="3" id="KW-1185">Reference proteome</keyword>
<reference evidence="3" key="1">
    <citation type="journal article" date="2019" name="Int. J. Syst. Evol. Microbiol.">
        <title>The Global Catalogue of Microorganisms (GCM) 10K type strain sequencing project: providing services to taxonomists for standard genome sequencing and annotation.</title>
        <authorList>
            <consortium name="The Broad Institute Genomics Platform"/>
            <consortium name="The Broad Institute Genome Sequencing Center for Infectious Disease"/>
            <person name="Wu L."/>
            <person name="Ma J."/>
        </authorList>
    </citation>
    <scope>NUCLEOTIDE SEQUENCE [LARGE SCALE GENOMIC DNA]</scope>
    <source>
        <strain evidence="3">CGMCC 4.7643</strain>
    </source>
</reference>
<dbReference type="PANTHER" id="PTHR43319">
    <property type="entry name" value="BETA-LACTAMASE-RELATED"/>
    <property type="match status" value="1"/>
</dbReference>